<accession>A0A916T2H3</accession>
<feature type="region of interest" description="Disordered" evidence="1">
    <location>
        <begin position="180"/>
        <end position="199"/>
    </location>
</feature>
<evidence type="ECO:0000313" key="3">
    <source>
        <dbReference type="Proteomes" id="UP000636793"/>
    </source>
</evidence>
<proteinExistence type="predicted"/>
<protein>
    <recommendedName>
        <fullName evidence="4">PqqD family peptide modification chaperone</fullName>
    </recommendedName>
</protein>
<feature type="region of interest" description="Disordered" evidence="1">
    <location>
        <begin position="275"/>
        <end position="299"/>
    </location>
</feature>
<comment type="caution">
    <text evidence="2">The sequence shown here is derived from an EMBL/GenBank/DDBJ whole genome shotgun (WGS) entry which is preliminary data.</text>
</comment>
<reference evidence="2" key="2">
    <citation type="submission" date="2020-09" db="EMBL/GenBank/DDBJ databases">
        <authorList>
            <person name="Sun Q."/>
            <person name="Zhou Y."/>
        </authorList>
    </citation>
    <scope>NUCLEOTIDE SEQUENCE</scope>
    <source>
        <strain evidence="2">CGMCC 1.15085</strain>
    </source>
</reference>
<keyword evidence="3" id="KW-1185">Reference proteome</keyword>
<dbReference type="Gene3D" id="3.40.50.300">
    <property type="entry name" value="P-loop containing nucleotide triphosphate hydrolases"/>
    <property type="match status" value="1"/>
</dbReference>
<evidence type="ECO:0008006" key="4">
    <source>
        <dbReference type="Google" id="ProtNLM"/>
    </source>
</evidence>
<organism evidence="2 3">
    <name type="scientific">Flexivirga endophytica</name>
    <dbReference type="NCBI Taxonomy" id="1849103"/>
    <lineage>
        <taxon>Bacteria</taxon>
        <taxon>Bacillati</taxon>
        <taxon>Actinomycetota</taxon>
        <taxon>Actinomycetes</taxon>
        <taxon>Micrococcales</taxon>
        <taxon>Dermacoccaceae</taxon>
        <taxon>Flexivirga</taxon>
    </lineage>
</organism>
<dbReference type="Proteomes" id="UP000636793">
    <property type="component" value="Unassembled WGS sequence"/>
</dbReference>
<evidence type="ECO:0000313" key="2">
    <source>
        <dbReference type="EMBL" id="GGB27362.1"/>
    </source>
</evidence>
<evidence type="ECO:0000256" key="1">
    <source>
        <dbReference type="SAM" id="MobiDB-lite"/>
    </source>
</evidence>
<dbReference type="InterPro" id="IPR027417">
    <property type="entry name" value="P-loop_NTPase"/>
</dbReference>
<gene>
    <name evidence="2" type="ORF">GCM10011492_17120</name>
</gene>
<dbReference type="RefSeq" id="WP_188836517.1">
    <property type="nucleotide sequence ID" value="NZ_BMHI01000002.1"/>
</dbReference>
<reference evidence="2" key="1">
    <citation type="journal article" date="2014" name="Int. J. Syst. Evol. Microbiol.">
        <title>Complete genome sequence of Corynebacterium casei LMG S-19264T (=DSM 44701T), isolated from a smear-ripened cheese.</title>
        <authorList>
            <consortium name="US DOE Joint Genome Institute (JGI-PGF)"/>
            <person name="Walter F."/>
            <person name="Albersmeier A."/>
            <person name="Kalinowski J."/>
            <person name="Ruckert C."/>
        </authorList>
    </citation>
    <scope>NUCLEOTIDE SEQUENCE</scope>
    <source>
        <strain evidence="2">CGMCC 1.15085</strain>
    </source>
</reference>
<sequence>MTAEHFEVLGSVVSVDIPSADDADRIRTQWARCMAPAAATAVSSVTYGGQDDAHRRDYGLASALTLAGITHAAGSRLMLHAAGVADPGTGRVAVLVAASGTGKTTAAHRLCRAGFGYVTDETVSIDADDEVLPYPKPLSLVINGDSPHHKSQHGPDELGLAPCPAPARAALFVLLDRDRATDQPTEQPDQKTDDAPAAEVMPRLERVPLLDGLIALIPQTSALPAMRRPLQTLAGTVRRAGGVWRMRYREVEDTAPLLRDALRATEPDPSEVIAFEPTDAGSSRPSSAGTADAATTDEAEWDDGARVIRAPYLDAVGVEDEILVLIDTRPTRLSGLGSTIWAHSDRAMSVAALIELCVAEHGDHPQAAHLVRTAVRDLVEHSVLQPAD</sequence>
<dbReference type="AlphaFoldDB" id="A0A916T2H3"/>
<dbReference type="EMBL" id="BMHI01000002">
    <property type="protein sequence ID" value="GGB27362.1"/>
    <property type="molecule type" value="Genomic_DNA"/>
</dbReference>
<dbReference type="SUPFAM" id="SSF53795">
    <property type="entry name" value="PEP carboxykinase-like"/>
    <property type="match status" value="1"/>
</dbReference>
<name>A0A916T2H3_9MICO</name>